<gene>
    <name evidence="3" type="ORF">PYCCODRAFT_10667</name>
</gene>
<evidence type="ECO:0000313" key="3">
    <source>
        <dbReference type="EMBL" id="OSD08320.1"/>
    </source>
</evidence>
<feature type="compositionally biased region" description="Low complexity" evidence="1">
    <location>
        <begin position="332"/>
        <end position="346"/>
    </location>
</feature>
<dbReference type="AlphaFoldDB" id="A0A1Y2J4H5"/>
<accession>A0A1Y2J4H5</accession>
<feature type="transmembrane region" description="Helical" evidence="2">
    <location>
        <begin position="171"/>
        <end position="194"/>
    </location>
</feature>
<name>A0A1Y2J4H5_TRAC3</name>
<evidence type="ECO:0000313" key="4">
    <source>
        <dbReference type="Proteomes" id="UP000193067"/>
    </source>
</evidence>
<keyword evidence="2" id="KW-0812">Transmembrane</keyword>
<feature type="compositionally biased region" description="Low complexity" evidence="1">
    <location>
        <begin position="294"/>
        <end position="323"/>
    </location>
</feature>
<keyword evidence="2" id="KW-0472">Membrane</keyword>
<keyword evidence="2" id="KW-1133">Transmembrane helix</keyword>
<feature type="region of interest" description="Disordered" evidence="1">
    <location>
        <begin position="422"/>
        <end position="485"/>
    </location>
</feature>
<dbReference type="EMBL" id="KZ084086">
    <property type="protein sequence ID" value="OSD08320.1"/>
    <property type="molecule type" value="Genomic_DNA"/>
</dbReference>
<evidence type="ECO:0008006" key="5">
    <source>
        <dbReference type="Google" id="ProtNLM"/>
    </source>
</evidence>
<feature type="region of interest" description="Disordered" evidence="1">
    <location>
        <begin position="227"/>
        <end position="370"/>
    </location>
</feature>
<protein>
    <recommendedName>
        <fullName evidence="5">Mid2 domain-containing protein</fullName>
    </recommendedName>
</protein>
<reference evidence="3 4" key="1">
    <citation type="journal article" date="2015" name="Biotechnol. Biofuels">
        <title>Enhanced degradation of softwood versus hardwood by the white-rot fungus Pycnoporus coccineus.</title>
        <authorList>
            <person name="Couturier M."/>
            <person name="Navarro D."/>
            <person name="Chevret D."/>
            <person name="Henrissat B."/>
            <person name="Piumi F."/>
            <person name="Ruiz-Duenas F.J."/>
            <person name="Martinez A.T."/>
            <person name="Grigoriev I.V."/>
            <person name="Riley R."/>
            <person name="Lipzen A."/>
            <person name="Berrin J.G."/>
            <person name="Master E.R."/>
            <person name="Rosso M.N."/>
        </authorList>
    </citation>
    <scope>NUCLEOTIDE SEQUENCE [LARGE SCALE GENOMIC DNA]</scope>
    <source>
        <strain evidence="3 4">BRFM310</strain>
    </source>
</reference>
<feature type="compositionally biased region" description="Low complexity" evidence="1">
    <location>
        <begin position="459"/>
        <end position="474"/>
    </location>
</feature>
<sequence length="485" mass="48775">MSCSSVATATEFTTITSDSLSTSFSDSISTLPATTTTIDSLSCVPTTTGNVTTSSCSTVETVSTIAGGTTTVQVPVVLTIPVTISSPTATLFSTTCSSTSDISPTDTPTSTSTSVVTTTVATTVTFQSSFTSDGSVIFTSGTSVSSIVTQSTQTSLVTGTPSSHESSNTSAIVGGAVGGGIGAIILSLVAWFLLRRHRRYDFDDDLLFPDAIHDDHNSKNVLRRNGEKGAVIDAEPRPYTYGALSSAGPSSTAHTPSTEGAPGGAGYGRPAAGPPLQMGQSNNLPAAPYPMPMPAQSYPSHSSMSSPSGSGGPYTSNQSLPMPLAAPPPSSASPSAAASTSTATNPGGYDPRRPLHVVNDYPGQPMGSVPPHLAAAMQGYLPSQSEKAQAYLHPQTGLTMVPERPEASGSHTYVPAVPHGPGSPGAQWANANAGPIPSSAPVSQPDPPRLPVVAKDAGRANAAGGPAASGAGAADNDVPPPAYSE</sequence>
<keyword evidence="4" id="KW-1185">Reference proteome</keyword>
<dbReference type="Proteomes" id="UP000193067">
    <property type="component" value="Unassembled WGS sequence"/>
</dbReference>
<dbReference type="OrthoDB" id="2758059at2759"/>
<feature type="compositionally biased region" description="Polar residues" evidence="1">
    <location>
        <begin position="247"/>
        <end position="258"/>
    </location>
</feature>
<dbReference type="STRING" id="1353009.A0A1Y2J4H5"/>
<proteinExistence type="predicted"/>
<organism evidence="3 4">
    <name type="scientific">Trametes coccinea (strain BRFM310)</name>
    <name type="common">Pycnoporus coccineus</name>
    <dbReference type="NCBI Taxonomy" id="1353009"/>
    <lineage>
        <taxon>Eukaryota</taxon>
        <taxon>Fungi</taxon>
        <taxon>Dikarya</taxon>
        <taxon>Basidiomycota</taxon>
        <taxon>Agaricomycotina</taxon>
        <taxon>Agaricomycetes</taxon>
        <taxon>Polyporales</taxon>
        <taxon>Polyporaceae</taxon>
        <taxon>Trametes</taxon>
    </lineage>
</organism>
<evidence type="ECO:0000256" key="1">
    <source>
        <dbReference type="SAM" id="MobiDB-lite"/>
    </source>
</evidence>
<evidence type="ECO:0000256" key="2">
    <source>
        <dbReference type="SAM" id="Phobius"/>
    </source>
</evidence>